<dbReference type="CDD" id="cd00038">
    <property type="entry name" value="CAP_ED"/>
    <property type="match status" value="1"/>
</dbReference>
<name>A0A494XC61_9BURK</name>
<organism evidence="4 5">
    <name type="scientific">Pararobbsia silviterrae</name>
    <dbReference type="NCBI Taxonomy" id="1792498"/>
    <lineage>
        <taxon>Bacteria</taxon>
        <taxon>Pseudomonadati</taxon>
        <taxon>Pseudomonadota</taxon>
        <taxon>Betaproteobacteria</taxon>
        <taxon>Burkholderiales</taxon>
        <taxon>Burkholderiaceae</taxon>
        <taxon>Pararobbsia</taxon>
    </lineage>
</organism>
<dbReference type="RefSeq" id="WP_121090406.1">
    <property type="nucleotide sequence ID" value="NZ_RBZU01000015.1"/>
</dbReference>
<dbReference type="SMART" id="SM00100">
    <property type="entry name" value="cNMP"/>
    <property type="match status" value="1"/>
</dbReference>
<dbReference type="InterPro" id="IPR014710">
    <property type="entry name" value="RmlC-like_jellyroll"/>
</dbReference>
<dbReference type="PRINTS" id="PR00469">
    <property type="entry name" value="PNDRDTASEII"/>
</dbReference>
<dbReference type="EMBL" id="RBZU01000015">
    <property type="protein sequence ID" value="RKP46116.1"/>
    <property type="molecule type" value="Genomic_DNA"/>
</dbReference>
<reference evidence="4 5" key="1">
    <citation type="submission" date="2018-10" db="EMBL/GenBank/DDBJ databases">
        <title>Robbsia sp. DHC34, isolated from soil.</title>
        <authorList>
            <person name="Gao Z.-H."/>
            <person name="Qiu L.-H."/>
        </authorList>
    </citation>
    <scope>NUCLEOTIDE SEQUENCE [LARGE SCALE GENOMIC DNA]</scope>
    <source>
        <strain evidence="4 5">DHC34</strain>
    </source>
</reference>
<dbReference type="OrthoDB" id="109585at2"/>
<dbReference type="PROSITE" id="PS50042">
    <property type="entry name" value="CNMP_BINDING_3"/>
    <property type="match status" value="1"/>
</dbReference>
<dbReference type="PANTHER" id="PTHR48105">
    <property type="entry name" value="THIOREDOXIN REDUCTASE 1-RELATED-RELATED"/>
    <property type="match status" value="1"/>
</dbReference>
<evidence type="ECO:0000313" key="4">
    <source>
        <dbReference type="EMBL" id="RKP46116.1"/>
    </source>
</evidence>
<evidence type="ECO:0000259" key="3">
    <source>
        <dbReference type="PROSITE" id="PS50042"/>
    </source>
</evidence>
<dbReference type="InterPro" id="IPR036188">
    <property type="entry name" value="FAD/NAD-bd_sf"/>
</dbReference>
<protein>
    <submittedName>
        <fullName evidence="4">FAD-binding protein</fullName>
    </submittedName>
</protein>
<dbReference type="PRINTS" id="PR00368">
    <property type="entry name" value="FADPNR"/>
</dbReference>
<keyword evidence="2" id="KW-0560">Oxidoreductase</keyword>
<dbReference type="GO" id="GO:0016491">
    <property type="term" value="F:oxidoreductase activity"/>
    <property type="evidence" value="ECO:0007669"/>
    <property type="project" value="UniProtKB-KW"/>
</dbReference>
<dbReference type="InterPro" id="IPR018490">
    <property type="entry name" value="cNMP-bd_dom_sf"/>
</dbReference>
<gene>
    <name evidence="4" type="ORF">D7S86_24625</name>
</gene>
<keyword evidence="1" id="KW-0285">Flavoprotein</keyword>
<dbReference type="Proteomes" id="UP000270342">
    <property type="component" value="Unassembled WGS sequence"/>
</dbReference>
<evidence type="ECO:0000256" key="1">
    <source>
        <dbReference type="ARBA" id="ARBA00022630"/>
    </source>
</evidence>
<keyword evidence="5" id="KW-1185">Reference proteome</keyword>
<accession>A0A494XC61</accession>
<dbReference type="InterPro" id="IPR023753">
    <property type="entry name" value="FAD/NAD-binding_dom"/>
</dbReference>
<dbReference type="Gene3D" id="2.60.120.10">
    <property type="entry name" value="Jelly Rolls"/>
    <property type="match status" value="1"/>
</dbReference>
<dbReference type="Pfam" id="PF07992">
    <property type="entry name" value="Pyr_redox_2"/>
    <property type="match status" value="1"/>
</dbReference>
<dbReference type="AlphaFoldDB" id="A0A494XC61"/>
<dbReference type="InterPro" id="IPR000595">
    <property type="entry name" value="cNMP-bd_dom"/>
</dbReference>
<comment type="caution">
    <text evidence="4">The sequence shown here is derived from an EMBL/GenBank/DDBJ whole genome shotgun (WGS) entry which is preliminary data.</text>
</comment>
<dbReference type="SUPFAM" id="SSF51206">
    <property type="entry name" value="cAMP-binding domain-like"/>
    <property type="match status" value="1"/>
</dbReference>
<evidence type="ECO:0000256" key="2">
    <source>
        <dbReference type="ARBA" id="ARBA00023002"/>
    </source>
</evidence>
<evidence type="ECO:0000313" key="5">
    <source>
        <dbReference type="Proteomes" id="UP000270342"/>
    </source>
</evidence>
<sequence length="554" mass="60130">MLTIDHIRAIPLFSSLPENELERLAHTSADLHLNAGEFAVHEGGERALYAVLTGKMEVIKTFDGIERRLGWRLPGTIFGEVPLALSSPFPGAYRAAEPSRVMRIDAQHYYTLAAASPEVALKMGALARERIGGLQGLSAEPPKARVTMIGHRWDIACTALRQFLARNQISFDWMTPDAPELRARWPGTCPPDSDCPVLRLVDGTVLCRPDTRELAQRLGLQTQPRHREYDTMILGGGPAGLAAAVYGASEGLRTIVIEREAPGGQAGTSSRIENYLGFPNGVSGDELASRALQQAKRLGAEILVTRSVTRIDVERRTVHLDADDVIRARTIILATGVTWRRLAIEGFDRFIGKGIFYGASRSEADAMHGLDIHLIGGGNSAGQAALYFANHARNVTLVLRGDAIEKSMSRYLVEQLRAKTNIAVRLRSEVVGAYGDTHLTAIDIRDGSTADVTRHACGGLFVFIGADAETAWLPTEIARDARGYVLTGDDVVKAGRWTRTRDPYLLESSVPGVFACGDVRLSPVKRVASAVGEGSMAIAFAHRFLELEGRAPIA</sequence>
<proteinExistence type="predicted"/>
<dbReference type="SUPFAM" id="SSF51905">
    <property type="entry name" value="FAD/NAD(P)-binding domain"/>
    <property type="match status" value="1"/>
</dbReference>
<feature type="domain" description="Cyclic nucleotide-binding" evidence="3">
    <location>
        <begin position="12"/>
        <end position="119"/>
    </location>
</feature>
<dbReference type="Gene3D" id="3.50.50.60">
    <property type="entry name" value="FAD/NAD(P)-binding domain"/>
    <property type="match status" value="2"/>
</dbReference>
<dbReference type="InterPro" id="IPR050097">
    <property type="entry name" value="Ferredoxin-NADP_redctase_2"/>
</dbReference>
<dbReference type="Pfam" id="PF00027">
    <property type="entry name" value="cNMP_binding"/>
    <property type="match status" value="1"/>
</dbReference>